<keyword evidence="2" id="KW-1185">Reference proteome</keyword>
<protein>
    <submittedName>
        <fullName evidence="1">Uncharacterized protein</fullName>
    </submittedName>
</protein>
<proteinExistence type="predicted"/>
<dbReference type="AlphaFoldDB" id="A0A2G8S6D0"/>
<name>A0A2G8S6D0_9APHY</name>
<reference evidence="1 2" key="1">
    <citation type="journal article" date="2015" name="Sci. Rep.">
        <title>Chromosome-level genome map provides insights into diverse defense mechanisms in the medicinal fungus Ganoderma sinense.</title>
        <authorList>
            <person name="Zhu Y."/>
            <person name="Xu J."/>
            <person name="Sun C."/>
            <person name="Zhou S."/>
            <person name="Xu H."/>
            <person name="Nelson D.R."/>
            <person name="Qian J."/>
            <person name="Song J."/>
            <person name="Luo H."/>
            <person name="Xiang L."/>
            <person name="Li Y."/>
            <person name="Xu Z."/>
            <person name="Ji A."/>
            <person name="Wang L."/>
            <person name="Lu S."/>
            <person name="Hayward A."/>
            <person name="Sun W."/>
            <person name="Li X."/>
            <person name="Schwartz D.C."/>
            <person name="Wang Y."/>
            <person name="Chen S."/>
        </authorList>
    </citation>
    <scope>NUCLEOTIDE SEQUENCE [LARGE SCALE GENOMIC DNA]</scope>
    <source>
        <strain evidence="1 2">ZZ0214-1</strain>
    </source>
</reference>
<dbReference type="EMBL" id="AYKW01000023">
    <property type="protein sequence ID" value="PIL29305.1"/>
    <property type="molecule type" value="Genomic_DNA"/>
</dbReference>
<gene>
    <name evidence="1" type="ORF">GSI_09356</name>
</gene>
<evidence type="ECO:0000313" key="2">
    <source>
        <dbReference type="Proteomes" id="UP000230002"/>
    </source>
</evidence>
<comment type="caution">
    <text evidence="1">The sequence shown here is derived from an EMBL/GenBank/DDBJ whole genome shotgun (WGS) entry which is preliminary data.</text>
</comment>
<accession>A0A2G8S6D0</accession>
<evidence type="ECO:0000313" key="1">
    <source>
        <dbReference type="EMBL" id="PIL29305.1"/>
    </source>
</evidence>
<sequence length="73" mass="8380">MFSYSMFATLHIFIQVNIETIHAEYFLMPVSTLAFVFEFEDTVTEKLKPAVQPLLVARHGRSPQDPNRKTAHA</sequence>
<dbReference type="Proteomes" id="UP000230002">
    <property type="component" value="Unassembled WGS sequence"/>
</dbReference>
<organism evidence="1 2">
    <name type="scientific">Ganoderma sinense ZZ0214-1</name>
    <dbReference type="NCBI Taxonomy" id="1077348"/>
    <lineage>
        <taxon>Eukaryota</taxon>
        <taxon>Fungi</taxon>
        <taxon>Dikarya</taxon>
        <taxon>Basidiomycota</taxon>
        <taxon>Agaricomycotina</taxon>
        <taxon>Agaricomycetes</taxon>
        <taxon>Polyporales</taxon>
        <taxon>Polyporaceae</taxon>
        <taxon>Ganoderma</taxon>
    </lineage>
</organism>